<dbReference type="EMBL" id="BKCJ010000102">
    <property type="protein sequence ID" value="GEU29812.1"/>
    <property type="molecule type" value="Genomic_DNA"/>
</dbReference>
<protein>
    <recommendedName>
        <fullName evidence="2">Retrovirus-related Pol polyprotein from transposon TNT 1-94</fullName>
    </recommendedName>
</protein>
<proteinExistence type="predicted"/>
<evidence type="ECO:0008006" key="2">
    <source>
        <dbReference type="Google" id="ProtNLM"/>
    </source>
</evidence>
<accession>A0A699GKJ1</accession>
<name>A0A699GKJ1_TANCI</name>
<sequence length="190" mass="21530">MNIDQDRHMLTVDDNVRNQFRHNANGLSVILRIANQHGNGNVVAALAEGNGNEINRNPIRCYNYQGDGHYASNCNRKSKEKDDVYLQIQLQIAQKEEAGIQLNYGEFDFMDVAGACDEIEEVNANCTLKDNLQQTSTSGTQTDNAPVYDSDRSAKVHHSENCYDNDIFNMFTQEEQYSELLKLIPETHQV</sequence>
<gene>
    <name evidence="1" type="ORF">Tci_001790</name>
</gene>
<reference evidence="1" key="1">
    <citation type="journal article" date="2019" name="Sci. Rep.">
        <title>Draft genome of Tanacetum cinerariifolium, the natural source of mosquito coil.</title>
        <authorList>
            <person name="Yamashiro T."/>
            <person name="Shiraishi A."/>
            <person name="Satake H."/>
            <person name="Nakayama K."/>
        </authorList>
    </citation>
    <scope>NUCLEOTIDE SEQUENCE</scope>
</reference>
<dbReference type="GO" id="GO:0003676">
    <property type="term" value="F:nucleic acid binding"/>
    <property type="evidence" value="ECO:0007669"/>
    <property type="project" value="InterPro"/>
</dbReference>
<dbReference type="SUPFAM" id="SSF57756">
    <property type="entry name" value="Retrovirus zinc finger-like domains"/>
    <property type="match status" value="1"/>
</dbReference>
<dbReference type="InterPro" id="IPR036875">
    <property type="entry name" value="Znf_CCHC_sf"/>
</dbReference>
<dbReference type="GO" id="GO:0008270">
    <property type="term" value="F:zinc ion binding"/>
    <property type="evidence" value="ECO:0007669"/>
    <property type="project" value="InterPro"/>
</dbReference>
<dbReference type="AlphaFoldDB" id="A0A699GKJ1"/>
<comment type="caution">
    <text evidence="1">The sequence shown here is derived from an EMBL/GenBank/DDBJ whole genome shotgun (WGS) entry which is preliminary data.</text>
</comment>
<evidence type="ECO:0000313" key="1">
    <source>
        <dbReference type="EMBL" id="GEU29812.1"/>
    </source>
</evidence>
<organism evidence="1">
    <name type="scientific">Tanacetum cinerariifolium</name>
    <name type="common">Dalmatian daisy</name>
    <name type="synonym">Chrysanthemum cinerariifolium</name>
    <dbReference type="NCBI Taxonomy" id="118510"/>
    <lineage>
        <taxon>Eukaryota</taxon>
        <taxon>Viridiplantae</taxon>
        <taxon>Streptophyta</taxon>
        <taxon>Embryophyta</taxon>
        <taxon>Tracheophyta</taxon>
        <taxon>Spermatophyta</taxon>
        <taxon>Magnoliopsida</taxon>
        <taxon>eudicotyledons</taxon>
        <taxon>Gunneridae</taxon>
        <taxon>Pentapetalae</taxon>
        <taxon>asterids</taxon>
        <taxon>campanulids</taxon>
        <taxon>Asterales</taxon>
        <taxon>Asteraceae</taxon>
        <taxon>Asteroideae</taxon>
        <taxon>Anthemideae</taxon>
        <taxon>Anthemidinae</taxon>
        <taxon>Tanacetum</taxon>
    </lineage>
</organism>